<organism evidence="1 2">
    <name type="scientific">Sporanaerobium hydrogeniformans</name>
    <dbReference type="NCBI Taxonomy" id="3072179"/>
    <lineage>
        <taxon>Bacteria</taxon>
        <taxon>Bacillati</taxon>
        <taxon>Bacillota</taxon>
        <taxon>Clostridia</taxon>
        <taxon>Lachnospirales</taxon>
        <taxon>Lachnospiraceae</taxon>
        <taxon>Sporanaerobium</taxon>
    </lineage>
</organism>
<comment type="caution">
    <text evidence="1">The sequence shown here is derived from an EMBL/GenBank/DDBJ whole genome shotgun (WGS) entry which is preliminary data.</text>
</comment>
<name>A0AC61D878_9FIRM</name>
<dbReference type="EMBL" id="PEDL01000029">
    <property type="protein sequence ID" value="PHV69423.1"/>
    <property type="molecule type" value="Genomic_DNA"/>
</dbReference>
<reference evidence="1" key="1">
    <citation type="submission" date="2017-10" db="EMBL/GenBank/DDBJ databases">
        <title>Genome sequence of cellulolytic Lachnospiraceae bacterium XHS1971 isolated from hotspring sediment.</title>
        <authorList>
            <person name="Vasudevan G."/>
            <person name="Joshi A.J."/>
            <person name="Hivarkar S."/>
            <person name="Lanjekar V.B."/>
            <person name="Dhakephalkar P.K."/>
            <person name="Dagar S."/>
        </authorList>
    </citation>
    <scope>NUCLEOTIDE SEQUENCE</scope>
    <source>
        <strain evidence="1">XHS1971</strain>
    </source>
</reference>
<accession>A0AC61D878</accession>
<evidence type="ECO:0000313" key="1">
    <source>
        <dbReference type="EMBL" id="PHV69423.1"/>
    </source>
</evidence>
<protein>
    <submittedName>
        <fullName evidence="1">C4-dicarboxylate ABC transporter permease</fullName>
    </submittedName>
</protein>
<sequence length="166" mass="18752">MLKLQKVIDTLTTVISSVLCGLMMTILVFNIIMRYMPGVGGVKWYMESSQYLNVWAMFIVGIAITAKNEHLRVNLAEDLAQKYPVLNKLQRILMALLSACFYLGIFYSGYILTTKAKQTISTMPKFKMAHVYSMIPITAALCVVSVIISLVVDLKYKNTHEKEETV</sequence>
<keyword evidence="2" id="KW-1185">Reference proteome</keyword>
<dbReference type="Proteomes" id="UP000224460">
    <property type="component" value="Unassembled WGS sequence"/>
</dbReference>
<gene>
    <name evidence="1" type="ORF">CS063_15910</name>
</gene>
<proteinExistence type="predicted"/>
<evidence type="ECO:0000313" key="2">
    <source>
        <dbReference type="Proteomes" id="UP000224460"/>
    </source>
</evidence>